<dbReference type="EMBL" id="CAVMJV010000002">
    <property type="protein sequence ID" value="CAK5016285.1"/>
    <property type="molecule type" value="Genomic_DNA"/>
</dbReference>
<protein>
    <submittedName>
        <fullName evidence="1">Uncharacterized protein</fullName>
    </submittedName>
</protein>
<gene>
    <name evidence="1" type="ORF">MENTE1834_LOCUS3261</name>
</gene>
<name>A0ACB0XT83_MELEN</name>
<keyword evidence="2" id="KW-1185">Reference proteome</keyword>
<reference evidence="1" key="1">
    <citation type="submission" date="2023-11" db="EMBL/GenBank/DDBJ databases">
        <authorList>
            <person name="Poullet M."/>
        </authorList>
    </citation>
    <scope>NUCLEOTIDE SEQUENCE</scope>
    <source>
        <strain evidence="1">E1834</strain>
    </source>
</reference>
<comment type="caution">
    <text evidence="1">The sequence shown here is derived from an EMBL/GenBank/DDBJ whole genome shotgun (WGS) entry which is preliminary data.</text>
</comment>
<organism evidence="1 2">
    <name type="scientific">Meloidogyne enterolobii</name>
    <name type="common">Root-knot nematode worm</name>
    <name type="synonym">Meloidogyne mayaguensis</name>
    <dbReference type="NCBI Taxonomy" id="390850"/>
    <lineage>
        <taxon>Eukaryota</taxon>
        <taxon>Metazoa</taxon>
        <taxon>Ecdysozoa</taxon>
        <taxon>Nematoda</taxon>
        <taxon>Chromadorea</taxon>
        <taxon>Rhabditida</taxon>
        <taxon>Tylenchina</taxon>
        <taxon>Tylenchomorpha</taxon>
        <taxon>Tylenchoidea</taxon>
        <taxon>Meloidogynidae</taxon>
        <taxon>Meloidogyninae</taxon>
        <taxon>Meloidogyne</taxon>
    </lineage>
</organism>
<dbReference type="Proteomes" id="UP001497535">
    <property type="component" value="Unassembled WGS sequence"/>
</dbReference>
<accession>A0ACB0XT83</accession>
<proteinExistence type="predicted"/>
<sequence length="131" mass="15525">MLPGGTGSMFEMPNQEVHAMQQSNSFNVPGKFESLNPTNPNRQKLGQRWGQSQNRNEFQNNRNNFGEFRQNNLRRDMNYRDTRQMRTPTNDRRWNNRPICNYCMKTFKHNVVKAEGNQMLVHQICQMIVVC</sequence>
<evidence type="ECO:0000313" key="1">
    <source>
        <dbReference type="EMBL" id="CAK5016285.1"/>
    </source>
</evidence>
<evidence type="ECO:0000313" key="2">
    <source>
        <dbReference type="Proteomes" id="UP001497535"/>
    </source>
</evidence>